<accession>A0A1F6VKK6</accession>
<dbReference type="AlphaFoldDB" id="A0A1F6VKK6"/>
<feature type="chain" id="PRO_5009527275" description="TNase-like domain-containing protein" evidence="1">
    <location>
        <begin position="30"/>
        <end position="161"/>
    </location>
</feature>
<sequence length="161" mass="17438">MTGPSVSNVMHQLAAIVLAVLGLCAGAGAADISSYAFVEHDGSLRVDGRTIRLYGVHIPPTEDSCRSNQRPVRCTSRAAQALEFKIAGFVRCEPTARHDDGTLTALCRADGEDLSAYLLRRGWALALPDAPFEYVALERIARQHNVGVWGVALERVPRAIR</sequence>
<keyword evidence="1" id="KW-0732">Signal</keyword>
<reference evidence="2 3" key="1">
    <citation type="journal article" date="2016" name="Nat. Commun.">
        <title>Thousands of microbial genomes shed light on interconnected biogeochemical processes in an aquifer system.</title>
        <authorList>
            <person name="Anantharaman K."/>
            <person name="Brown C.T."/>
            <person name="Hug L.A."/>
            <person name="Sharon I."/>
            <person name="Castelle C.J."/>
            <person name="Probst A.J."/>
            <person name="Thomas B.C."/>
            <person name="Singh A."/>
            <person name="Wilkins M.J."/>
            <person name="Karaoz U."/>
            <person name="Brodie E.L."/>
            <person name="Williams K.H."/>
            <person name="Hubbard S.S."/>
            <person name="Banfield J.F."/>
        </authorList>
    </citation>
    <scope>NUCLEOTIDE SEQUENCE [LARGE SCALE GENOMIC DNA]</scope>
</reference>
<dbReference type="Proteomes" id="UP000179076">
    <property type="component" value="Unassembled WGS sequence"/>
</dbReference>
<dbReference type="InterPro" id="IPR035437">
    <property type="entry name" value="SNase_OB-fold_sf"/>
</dbReference>
<proteinExistence type="predicted"/>
<evidence type="ECO:0000313" key="2">
    <source>
        <dbReference type="EMBL" id="OGI70187.1"/>
    </source>
</evidence>
<evidence type="ECO:0000256" key="1">
    <source>
        <dbReference type="SAM" id="SignalP"/>
    </source>
</evidence>
<evidence type="ECO:0008006" key="4">
    <source>
        <dbReference type="Google" id="ProtNLM"/>
    </source>
</evidence>
<gene>
    <name evidence="2" type="ORF">A2W18_12135</name>
</gene>
<organism evidence="2 3">
    <name type="scientific">Candidatus Muproteobacteria bacterium RBG_16_60_9</name>
    <dbReference type="NCBI Taxonomy" id="1817755"/>
    <lineage>
        <taxon>Bacteria</taxon>
        <taxon>Pseudomonadati</taxon>
        <taxon>Pseudomonadota</taxon>
        <taxon>Candidatus Muproteobacteria</taxon>
    </lineage>
</organism>
<protein>
    <recommendedName>
        <fullName evidence="4">TNase-like domain-containing protein</fullName>
    </recommendedName>
</protein>
<comment type="caution">
    <text evidence="2">The sequence shown here is derived from an EMBL/GenBank/DDBJ whole genome shotgun (WGS) entry which is preliminary data.</text>
</comment>
<dbReference type="EMBL" id="MFSP01000005">
    <property type="protein sequence ID" value="OGI70187.1"/>
    <property type="molecule type" value="Genomic_DNA"/>
</dbReference>
<name>A0A1F6VKK6_9PROT</name>
<evidence type="ECO:0000313" key="3">
    <source>
        <dbReference type="Proteomes" id="UP000179076"/>
    </source>
</evidence>
<feature type="signal peptide" evidence="1">
    <location>
        <begin position="1"/>
        <end position="29"/>
    </location>
</feature>
<dbReference type="SUPFAM" id="SSF50199">
    <property type="entry name" value="Staphylococcal nuclease"/>
    <property type="match status" value="1"/>
</dbReference>
<dbReference type="Gene3D" id="2.40.50.90">
    <property type="match status" value="1"/>
</dbReference>